<dbReference type="EMBL" id="MEYI01000038">
    <property type="protein sequence ID" value="OGD23489.1"/>
    <property type="molecule type" value="Genomic_DNA"/>
</dbReference>
<sequence length="232" mass="26108">MNIGGWQKLTLVDFPGKIATIVFTNGCVFRCGFCYNPDLVIGPFPATTPEDEFFAFLDKRKGKLEGVVITGGEPTMQGDLISFMEKIKAKGFAVKLDTCGYLPDRVKTALESGFVDYVAMDIKAPLEKYSMVTNIQVQTERIKESIKLIMESGIPYEFRSTLVAGVHELDDIIKMARLIEGADKYYLQRFLTTEKLIDPAFKEKTAPPESLLNDVLEKCRKYVTYCEIRING</sequence>
<dbReference type="SMART" id="SM00729">
    <property type="entry name" value="Elp3"/>
    <property type="match status" value="1"/>
</dbReference>
<dbReference type="GO" id="GO:0003824">
    <property type="term" value="F:catalytic activity"/>
    <property type="evidence" value="ECO:0007669"/>
    <property type="project" value="InterPro"/>
</dbReference>
<feature type="domain" description="Radical SAM core" evidence="7">
    <location>
        <begin position="13"/>
        <end position="227"/>
    </location>
</feature>
<evidence type="ECO:0000256" key="1">
    <source>
        <dbReference type="ARBA" id="ARBA00001966"/>
    </source>
</evidence>
<protein>
    <submittedName>
        <fullName evidence="8">Anaerobic ribonucleoside-triphosphate reductase activating protein</fullName>
    </submittedName>
</protein>
<dbReference type="SFLD" id="SFLDG01094">
    <property type="entry name" value="Uncharacterised_Radical_SAM_Su"/>
    <property type="match status" value="1"/>
</dbReference>
<dbReference type="PANTHER" id="PTHR30352:SF13">
    <property type="entry name" value="GLYCYL-RADICAL ENZYME ACTIVATING ENZYME YJJW-RELATED"/>
    <property type="match status" value="1"/>
</dbReference>
<dbReference type="Gene3D" id="3.20.20.70">
    <property type="entry name" value="Aldolase class I"/>
    <property type="match status" value="1"/>
</dbReference>
<name>A0A1F5AYR3_9BACT</name>
<keyword evidence="2" id="KW-0004">4Fe-4S</keyword>
<dbReference type="InterPro" id="IPR034457">
    <property type="entry name" value="Organic_radical-activating"/>
</dbReference>
<evidence type="ECO:0000259" key="7">
    <source>
        <dbReference type="PROSITE" id="PS51918"/>
    </source>
</evidence>
<dbReference type="NCBIfam" id="TIGR02495">
    <property type="entry name" value="NrdG2"/>
    <property type="match status" value="1"/>
</dbReference>
<evidence type="ECO:0000256" key="5">
    <source>
        <dbReference type="ARBA" id="ARBA00023004"/>
    </source>
</evidence>
<evidence type="ECO:0000256" key="6">
    <source>
        <dbReference type="ARBA" id="ARBA00023014"/>
    </source>
</evidence>
<evidence type="ECO:0000256" key="2">
    <source>
        <dbReference type="ARBA" id="ARBA00022485"/>
    </source>
</evidence>
<evidence type="ECO:0000256" key="3">
    <source>
        <dbReference type="ARBA" id="ARBA00022691"/>
    </source>
</evidence>
<dbReference type="SUPFAM" id="SSF102114">
    <property type="entry name" value="Radical SAM enzymes"/>
    <property type="match status" value="1"/>
</dbReference>
<dbReference type="InterPro" id="IPR007197">
    <property type="entry name" value="rSAM"/>
</dbReference>
<gene>
    <name evidence="8" type="ORF">A2Z10_03155</name>
</gene>
<dbReference type="Pfam" id="PF04055">
    <property type="entry name" value="Radical_SAM"/>
    <property type="match status" value="1"/>
</dbReference>
<dbReference type="InterPro" id="IPR012840">
    <property type="entry name" value="NrdG2"/>
</dbReference>
<comment type="caution">
    <text evidence="8">The sequence shown here is derived from an EMBL/GenBank/DDBJ whole genome shotgun (WGS) entry which is preliminary data.</text>
</comment>
<evidence type="ECO:0000313" key="9">
    <source>
        <dbReference type="Proteomes" id="UP000176639"/>
    </source>
</evidence>
<comment type="cofactor">
    <cofactor evidence="1">
        <name>[4Fe-4S] cluster</name>
        <dbReference type="ChEBI" id="CHEBI:49883"/>
    </cofactor>
</comment>
<keyword evidence="6" id="KW-0411">Iron-sulfur</keyword>
<keyword evidence="5" id="KW-0408">Iron</keyword>
<dbReference type="PROSITE" id="PS51918">
    <property type="entry name" value="RADICAL_SAM"/>
    <property type="match status" value="1"/>
</dbReference>
<dbReference type="InterPro" id="IPR058240">
    <property type="entry name" value="rSAM_sf"/>
</dbReference>
<dbReference type="GO" id="GO:0046872">
    <property type="term" value="F:metal ion binding"/>
    <property type="evidence" value="ECO:0007669"/>
    <property type="project" value="UniProtKB-KW"/>
</dbReference>
<keyword evidence="3" id="KW-0949">S-adenosyl-L-methionine</keyword>
<organism evidence="8 9">
    <name type="scientific">Candidatus Azambacteria bacterium RBG_16_47_10</name>
    <dbReference type="NCBI Taxonomy" id="1797292"/>
    <lineage>
        <taxon>Bacteria</taxon>
        <taxon>Candidatus Azamiibacteriota</taxon>
    </lineage>
</organism>
<dbReference type="Proteomes" id="UP000176639">
    <property type="component" value="Unassembled WGS sequence"/>
</dbReference>
<evidence type="ECO:0000256" key="4">
    <source>
        <dbReference type="ARBA" id="ARBA00022723"/>
    </source>
</evidence>
<accession>A0A1F5AYR3</accession>
<dbReference type="SFLD" id="SFLDS00029">
    <property type="entry name" value="Radical_SAM"/>
    <property type="match status" value="1"/>
</dbReference>
<dbReference type="PANTHER" id="PTHR30352">
    <property type="entry name" value="PYRUVATE FORMATE-LYASE-ACTIVATING ENZYME"/>
    <property type="match status" value="1"/>
</dbReference>
<reference evidence="8 9" key="1">
    <citation type="journal article" date="2016" name="Nat. Commun.">
        <title>Thousands of microbial genomes shed light on interconnected biogeochemical processes in an aquifer system.</title>
        <authorList>
            <person name="Anantharaman K."/>
            <person name="Brown C.T."/>
            <person name="Hug L.A."/>
            <person name="Sharon I."/>
            <person name="Castelle C.J."/>
            <person name="Probst A.J."/>
            <person name="Thomas B.C."/>
            <person name="Singh A."/>
            <person name="Wilkins M.J."/>
            <person name="Karaoz U."/>
            <person name="Brodie E.L."/>
            <person name="Williams K.H."/>
            <person name="Hubbard S.S."/>
            <person name="Banfield J.F."/>
        </authorList>
    </citation>
    <scope>NUCLEOTIDE SEQUENCE [LARGE SCALE GENOMIC DNA]</scope>
</reference>
<dbReference type="AlphaFoldDB" id="A0A1F5AYR3"/>
<evidence type="ECO:0000313" key="8">
    <source>
        <dbReference type="EMBL" id="OGD23489.1"/>
    </source>
</evidence>
<dbReference type="InterPro" id="IPR006638">
    <property type="entry name" value="Elp3/MiaA/NifB-like_rSAM"/>
</dbReference>
<dbReference type="CDD" id="cd01335">
    <property type="entry name" value="Radical_SAM"/>
    <property type="match status" value="1"/>
</dbReference>
<proteinExistence type="predicted"/>
<dbReference type="InterPro" id="IPR013785">
    <property type="entry name" value="Aldolase_TIM"/>
</dbReference>
<dbReference type="GO" id="GO:0051539">
    <property type="term" value="F:4 iron, 4 sulfur cluster binding"/>
    <property type="evidence" value="ECO:0007669"/>
    <property type="project" value="UniProtKB-KW"/>
</dbReference>
<keyword evidence="4" id="KW-0479">Metal-binding</keyword>